<evidence type="ECO:0008006" key="4">
    <source>
        <dbReference type="Google" id="ProtNLM"/>
    </source>
</evidence>
<dbReference type="RefSeq" id="WP_226187660.1">
    <property type="nucleotide sequence ID" value="NZ_JAJADQ010000008.1"/>
</dbReference>
<name>A0ABS8AFD5_9BACT</name>
<protein>
    <recommendedName>
        <fullName evidence="4">HTH cro/C1-type domain-containing protein</fullName>
    </recommendedName>
</protein>
<evidence type="ECO:0000313" key="3">
    <source>
        <dbReference type="Proteomes" id="UP001165297"/>
    </source>
</evidence>
<evidence type="ECO:0000256" key="1">
    <source>
        <dbReference type="SAM" id="Coils"/>
    </source>
</evidence>
<keyword evidence="1" id="KW-0175">Coiled coil</keyword>
<reference evidence="2" key="1">
    <citation type="submission" date="2021-10" db="EMBL/GenBank/DDBJ databases">
        <authorList>
            <person name="Dean J.D."/>
            <person name="Kim M.K."/>
            <person name="Newey C.N."/>
            <person name="Stoker T.S."/>
            <person name="Thompson D.W."/>
            <person name="Grose J.H."/>
        </authorList>
    </citation>
    <scope>NUCLEOTIDE SEQUENCE</scope>
    <source>
        <strain evidence="2">BT635</strain>
    </source>
</reference>
<gene>
    <name evidence="2" type="ORF">LGH70_16230</name>
</gene>
<sequence length="201" mass="22534">MSQETRAMFGLTQELMASWLGVPRASLALAERNHQYLKSDLSTSVQGLRLYLAGEGKVLDMSGVHATVPPLSPPAPEPKPLERRLRDCQYQLLRLRRDLEAMQKKAAQLERRLVALPALRAWAGEVKNPAREENWLALFEGEAVSGLLYDCGAGPQKLLETRIAGLERELCYLRTPRRLGYSNDYRSGARTTMFALLPNLS</sequence>
<dbReference type="Proteomes" id="UP001165297">
    <property type="component" value="Unassembled WGS sequence"/>
</dbReference>
<comment type="caution">
    <text evidence="2">The sequence shown here is derived from an EMBL/GenBank/DDBJ whole genome shotgun (WGS) entry which is preliminary data.</text>
</comment>
<accession>A0ABS8AFD5</accession>
<dbReference type="EMBL" id="JAJADQ010000008">
    <property type="protein sequence ID" value="MCB2379150.1"/>
    <property type="molecule type" value="Genomic_DNA"/>
</dbReference>
<feature type="coiled-coil region" evidence="1">
    <location>
        <begin position="85"/>
        <end position="112"/>
    </location>
</feature>
<evidence type="ECO:0000313" key="2">
    <source>
        <dbReference type="EMBL" id="MCB2379150.1"/>
    </source>
</evidence>
<organism evidence="2 3">
    <name type="scientific">Hymenobacter nitidus</name>
    <dbReference type="NCBI Taxonomy" id="2880929"/>
    <lineage>
        <taxon>Bacteria</taxon>
        <taxon>Pseudomonadati</taxon>
        <taxon>Bacteroidota</taxon>
        <taxon>Cytophagia</taxon>
        <taxon>Cytophagales</taxon>
        <taxon>Hymenobacteraceae</taxon>
        <taxon>Hymenobacter</taxon>
    </lineage>
</organism>
<proteinExistence type="predicted"/>
<keyword evidence="3" id="KW-1185">Reference proteome</keyword>